<evidence type="ECO:0000256" key="1">
    <source>
        <dbReference type="ARBA" id="ARBA00000185"/>
    </source>
</evidence>
<dbReference type="Pfam" id="PF21180">
    <property type="entry name" value="TOP6A-Spo11_Toprim"/>
    <property type="match status" value="1"/>
</dbReference>
<evidence type="ECO:0000256" key="5">
    <source>
        <dbReference type="ARBA" id="ARBA00022723"/>
    </source>
</evidence>
<dbReference type="Gene3D" id="3.40.1360.10">
    <property type="match status" value="1"/>
</dbReference>
<evidence type="ECO:0000256" key="3">
    <source>
        <dbReference type="ARBA" id="ARBA00006559"/>
    </source>
</evidence>
<keyword evidence="7 10" id="KW-0799">Topoisomerase</keyword>
<feature type="domain" description="Topoisomerase 6 subunit A/Spo11 TOPRIM" evidence="12">
    <location>
        <begin position="179"/>
        <end position="337"/>
    </location>
</feature>
<evidence type="ECO:0000256" key="2">
    <source>
        <dbReference type="ARBA" id="ARBA00001946"/>
    </source>
</evidence>
<keyword evidence="5" id="KW-0479">Metal-binding</keyword>
<protein>
    <recommendedName>
        <fullName evidence="4">DNA topoisomerase (ATP-hydrolyzing)</fullName>
        <ecNumber evidence="4">5.6.2.2</ecNumber>
    </recommendedName>
</protein>
<dbReference type="InterPro" id="IPR036388">
    <property type="entry name" value="WH-like_DNA-bd_sf"/>
</dbReference>
<gene>
    <name evidence="13" type="ORF">BZA70DRAFT_286416</name>
</gene>
<feature type="active site" description="O-(5'-phospho-DNA)-tyrosine intermediate" evidence="10">
    <location>
        <position position="97"/>
    </location>
</feature>
<keyword evidence="8 10" id="KW-0238">DNA-binding</keyword>
<evidence type="ECO:0000256" key="6">
    <source>
        <dbReference type="ARBA" id="ARBA00022842"/>
    </source>
</evidence>
<dbReference type="CDD" id="cd00223">
    <property type="entry name" value="TOPRIM_TopoIIB_SPO"/>
    <property type="match status" value="1"/>
</dbReference>
<dbReference type="PANTHER" id="PTHR10848">
    <property type="entry name" value="MEIOTIC RECOMBINATION PROTEIN SPO11"/>
    <property type="match status" value="1"/>
</dbReference>
<dbReference type="Proteomes" id="UP001498771">
    <property type="component" value="Unassembled WGS sequence"/>
</dbReference>
<evidence type="ECO:0000259" key="12">
    <source>
        <dbReference type="Pfam" id="PF21180"/>
    </source>
</evidence>
<dbReference type="PANTHER" id="PTHR10848:SF0">
    <property type="entry name" value="MEIOTIC RECOMBINATION PROTEIN SPO11"/>
    <property type="match status" value="1"/>
</dbReference>
<dbReference type="InterPro" id="IPR002815">
    <property type="entry name" value="Spo11/TopoVI_A"/>
</dbReference>
<comment type="catalytic activity">
    <reaction evidence="1 10">
        <text>ATP-dependent breakage, passage and rejoining of double-stranded DNA.</text>
        <dbReference type="EC" id="5.6.2.2"/>
    </reaction>
</comment>
<dbReference type="PROSITE" id="PS52041">
    <property type="entry name" value="TOPO_IIB"/>
    <property type="match status" value="1"/>
</dbReference>
<dbReference type="Pfam" id="PF04406">
    <property type="entry name" value="TP6A_N"/>
    <property type="match status" value="1"/>
</dbReference>
<evidence type="ECO:0000259" key="11">
    <source>
        <dbReference type="Pfam" id="PF04406"/>
    </source>
</evidence>
<name>A0ABR1FB07_9ASCO</name>
<evidence type="ECO:0000256" key="10">
    <source>
        <dbReference type="PROSITE-ProRule" id="PRU01385"/>
    </source>
</evidence>
<keyword evidence="6" id="KW-0460">Magnesium</keyword>
<dbReference type="Gene3D" id="1.10.10.10">
    <property type="entry name" value="Winged helix-like DNA-binding domain superfamily/Winged helix DNA-binding domain"/>
    <property type="match status" value="1"/>
</dbReference>
<dbReference type="EC" id="5.6.2.2" evidence="4"/>
<comment type="similarity">
    <text evidence="3 10">Belongs to the TOP6A family.</text>
</comment>
<evidence type="ECO:0000256" key="8">
    <source>
        <dbReference type="ARBA" id="ARBA00023125"/>
    </source>
</evidence>
<comment type="cofactor">
    <cofactor evidence="2">
        <name>Mg(2+)</name>
        <dbReference type="ChEBI" id="CHEBI:18420"/>
    </cofactor>
</comment>
<proteinExistence type="inferred from homology"/>
<evidence type="ECO:0000313" key="13">
    <source>
        <dbReference type="EMBL" id="KAK7207037.1"/>
    </source>
</evidence>
<sequence length="357" mass="39652">MDLDDEFISDSEVSSAHLLDRVEHLVLDMIQHPDSLCIRLRNRFEKKPSSKPKSITVAFPGANHSSARRFAALMRILDIISENLTFSKTVTKRDIYYRDVALFKAQSEVDRFVDDIAATLSVPRRALGVVASRKGVMAGFFVVKDREGKVVRVGAGSEVALVPEIEAADERIGLDGVDYVLVVEKEAVFQTLVSAGFCSRPDVGRALLITGKGYPDISTRGLVHLISETYPEIPLLGIVDSDPYGIHILGIYKYGSKAMVHEASTLIAGRLQWIGVRLLDYEYESAYAGLSKRDRRMAMNMLGNEWMDCEGAKEMRAEVQRMLFLGRKAEMNVVGDESGLGISEYLARLIRSSLLLC</sequence>
<dbReference type="InterPro" id="IPR013049">
    <property type="entry name" value="Spo11/TopoVI_A_N"/>
</dbReference>
<dbReference type="SUPFAM" id="SSF56726">
    <property type="entry name" value="DNA topoisomerase IV, alpha subunit"/>
    <property type="match status" value="1"/>
</dbReference>
<evidence type="ECO:0000256" key="9">
    <source>
        <dbReference type="ARBA" id="ARBA00023235"/>
    </source>
</evidence>
<organism evidence="13 14">
    <name type="scientific">Myxozyma melibiosi</name>
    <dbReference type="NCBI Taxonomy" id="54550"/>
    <lineage>
        <taxon>Eukaryota</taxon>
        <taxon>Fungi</taxon>
        <taxon>Dikarya</taxon>
        <taxon>Ascomycota</taxon>
        <taxon>Saccharomycotina</taxon>
        <taxon>Lipomycetes</taxon>
        <taxon>Lipomycetales</taxon>
        <taxon>Lipomycetaceae</taxon>
        <taxon>Myxozyma</taxon>
    </lineage>
</organism>
<dbReference type="GeneID" id="90039373"/>
<dbReference type="RefSeq" id="XP_064770070.1">
    <property type="nucleotide sequence ID" value="XM_064913861.1"/>
</dbReference>
<evidence type="ECO:0000313" key="14">
    <source>
        <dbReference type="Proteomes" id="UP001498771"/>
    </source>
</evidence>
<keyword evidence="9 10" id="KW-0413">Isomerase</keyword>
<feature type="domain" description="Spo11/DNA topoisomerase VI subunit A N-terminal" evidence="11">
    <location>
        <begin position="68"/>
        <end position="129"/>
    </location>
</feature>
<accession>A0ABR1FB07</accession>
<dbReference type="EMBL" id="JBBJBU010000001">
    <property type="protein sequence ID" value="KAK7207037.1"/>
    <property type="molecule type" value="Genomic_DNA"/>
</dbReference>
<dbReference type="PRINTS" id="PR01550">
    <property type="entry name" value="TOP6AFAMILY"/>
</dbReference>
<dbReference type="InterPro" id="IPR034136">
    <property type="entry name" value="TOPRIM_Topo6A/Spo11"/>
</dbReference>
<comment type="caution">
    <text evidence="13">The sequence shown here is derived from an EMBL/GenBank/DDBJ whole genome shotgun (WGS) entry which is preliminary data.</text>
</comment>
<keyword evidence="14" id="KW-1185">Reference proteome</keyword>
<dbReference type="InterPro" id="IPR036078">
    <property type="entry name" value="Spo11/TopoVI_A_sf"/>
</dbReference>
<evidence type="ECO:0000256" key="4">
    <source>
        <dbReference type="ARBA" id="ARBA00012895"/>
    </source>
</evidence>
<evidence type="ECO:0000256" key="7">
    <source>
        <dbReference type="ARBA" id="ARBA00023029"/>
    </source>
</evidence>
<reference evidence="13 14" key="1">
    <citation type="submission" date="2024-03" db="EMBL/GenBank/DDBJ databases">
        <title>Genome-scale model development and genomic sequencing of the oleaginous clade Lipomyces.</title>
        <authorList>
            <consortium name="Lawrence Berkeley National Laboratory"/>
            <person name="Czajka J.J."/>
            <person name="Han Y."/>
            <person name="Kim J."/>
            <person name="Mondo S.J."/>
            <person name="Hofstad B.A."/>
            <person name="Robles A."/>
            <person name="Haridas S."/>
            <person name="Riley R."/>
            <person name="LaButti K."/>
            <person name="Pangilinan J."/>
            <person name="Andreopoulos W."/>
            <person name="Lipzen A."/>
            <person name="Yan J."/>
            <person name="Wang M."/>
            <person name="Ng V."/>
            <person name="Grigoriev I.V."/>
            <person name="Spatafora J.W."/>
            <person name="Magnuson J.K."/>
            <person name="Baker S.E."/>
            <person name="Pomraning K.R."/>
        </authorList>
    </citation>
    <scope>NUCLEOTIDE SEQUENCE [LARGE SCALE GENOMIC DNA]</scope>
    <source>
        <strain evidence="13 14">Phaff 52-87</strain>
    </source>
</reference>